<evidence type="ECO:0000256" key="6">
    <source>
        <dbReference type="ARBA" id="ARBA00022989"/>
    </source>
</evidence>
<feature type="non-terminal residue" evidence="8">
    <location>
        <position position="80"/>
    </location>
</feature>
<keyword evidence="7" id="KW-0472">Membrane</keyword>
<dbReference type="InterPro" id="IPR035906">
    <property type="entry name" value="MetI-like_sf"/>
</dbReference>
<name>A0A430J749_9BACL</name>
<gene>
    <name evidence="8" type="ORF">EJQ19_26030</name>
</gene>
<evidence type="ECO:0000313" key="8">
    <source>
        <dbReference type="EMBL" id="RTE04870.1"/>
    </source>
</evidence>
<dbReference type="Proteomes" id="UP000276128">
    <property type="component" value="Unassembled WGS sequence"/>
</dbReference>
<evidence type="ECO:0000313" key="9">
    <source>
        <dbReference type="Proteomes" id="UP000276128"/>
    </source>
</evidence>
<sequence length="80" mass="9181">MKRMAVQVLAIVLALLFIFPLVWMIIVSLKPDGVNVYTLADWLRVSDLHFGHYRKVIKDSQILRWTWNSAVIGVLTTVLS</sequence>
<dbReference type="InterPro" id="IPR050901">
    <property type="entry name" value="BP-dep_ABC_trans_perm"/>
</dbReference>
<dbReference type="AlphaFoldDB" id="A0A430J749"/>
<accession>A0A430J749</accession>
<evidence type="ECO:0000256" key="1">
    <source>
        <dbReference type="ARBA" id="ARBA00004651"/>
    </source>
</evidence>
<evidence type="ECO:0000256" key="7">
    <source>
        <dbReference type="ARBA" id="ARBA00023136"/>
    </source>
</evidence>
<reference evidence="8 9" key="1">
    <citation type="submission" date="2018-12" db="EMBL/GenBank/DDBJ databases">
        <title>Bacillus ochoae sp. nov., Paenibacillus whitsoniae sp. nov., Paenibacillus spiritus sp. nov. Isolated from the Mars Exploration Rover during spacecraft assembly.</title>
        <authorList>
            <person name="Seuylemezian A."/>
            <person name="Vaishampayan P."/>
        </authorList>
    </citation>
    <scope>NUCLEOTIDE SEQUENCE [LARGE SCALE GENOMIC DNA]</scope>
    <source>
        <strain evidence="8 9">MER 54</strain>
    </source>
</reference>
<keyword evidence="5" id="KW-0812">Transmembrane</keyword>
<dbReference type="Gene3D" id="1.10.3720.10">
    <property type="entry name" value="MetI-like"/>
    <property type="match status" value="1"/>
</dbReference>
<dbReference type="PANTHER" id="PTHR32243:SF50">
    <property type="entry name" value="MALTOSE_MALTODEXTRIN TRANSPORT SYSTEM PERMEASE PROTEIN MALG"/>
    <property type="match status" value="1"/>
</dbReference>
<dbReference type="SUPFAM" id="SSF161098">
    <property type="entry name" value="MetI-like"/>
    <property type="match status" value="1"/>
</dbReference>
<keyword evidence="9" id="KW-1185">Reference proteome</keyword>
<evidence type="ECO:0000256" key="4">
    <source>
        <dbReference type="ARBA" id="ARBA00022597"/>
    </source>
</evidence>
<evidence type="ECO:0000256" key="3">
    <source>
        <dbReference type="ARBA" id="ARBA00022475"/>
    </source>
</evidence>
<comment type="caution">
    <text evidence="8">The sequence shown here is derived from an EMBL/GenBank/DDBJ whole genome shotgun (WGS) entry which is preliminary data.</text>
</comment>
<keyword evidence="3" id="KW-1003">Cell membrane</keyword>
<proteinExistence type="predicted"/>
<comment type="subcellular location">
    <subcellularLocation>
        <location evidence="1">Cell membrane</location>
        <topology evidence="1">Multi-pass membrane protein</topology>
    </subcellularLocation>
</comment>
<organism evidence="8 9">
    <name type="scientific">Paenibacillus whitsoniae</name>
    <dbReference type="NCBI Taxonomy" id="2496558"/>
    <lineage>
        <taxon>Bacteria</taxon>
        <taxon>Bacillati</taxon>
        <taxon>Bacillota</taxon>
        <taxon>Bacilli</taxon>
        <taxon>Bacillales</taxon>
        <taxon>Paenibacillaceae</taxon>
        <taxon>Paenibacillus</taxon>
    </lineage>
</organism>
<protein>
    <submittedName>
        <fullName evidence="8">Carbohydrate ABC transporter permease</fullName>
    </submittedName>
</protein>
<dbReference type="PANTHER" id="PTHR32243">
    <property type="entry name" value="MALTOSE TRANSPORT SYSTEM PERMEASE-RELATED"/>
    <property type="match status" value="1"/>
</dbReference>
<keyword evidence="2" id="KW-0813">Transport</keyword>
<dbReference type="EMBL" id="RXHU01000086">
    <property type="protein sequence ID" value="RTE04870.1"/>
    <property type="molecule type" value="Genomic_DNA"/>
</dbReference>
<keyword evidence="4" id="KW-0762">Sugar transport</keyword>
<keyword evidence="6" id="KW-1133">Transmembrane helix</keyword>
<evidence type="ECO:0000256" key="5">
    <source>
        <dbReference type="ARBA" id="ARBA00022692"/>
    </source>
</evidence>
<evidence type="ECO:0000256" key="2">
    <source>
        <dbReference type="ARBA" id="ARBA00022448"/>
    </source>
</evidence>
<dbReference type="GO" id="GO:0005886">
    <property type="term" value="C:plasma membrane"/>
    <property type="evidence" value="ECO:0007669"/>
    <property type="project" value="UniProtKB-SubCell"/>
</dbReference>